<name>A0A0D6LYA7_9BILA</name>
<dbReference type="PROSITE" id="PS51456">
    <property type="entry name" value="MYOSIN_MOTOR"/>
    <property type="match status" value="2"/>
</dbReference>
<sequence>MSHTSSARKVAPAAIKSCEIGANIADSSRQLRTKEAQASIRCRHLPTACFHLAMSRSVTPNSDDLDILKVRKNDLSSRVAAAEANGRMLVWVPHERDGFALSFIVNEPDNEGCVEVELLDSHERQRVSRDDYQKVNPPRFDKCEDMSSMSCLNEASVLHNLKQRYYSNLIYTYSGLFCVVVNPYKRLPIYTESIAEQYKGRKRKEMPPHIFAVTDEAYRNMLQDREDQSILCTGESGAGKTENTKKGRLEEQLLQANPILEAFGNSKTIKNDNSSRFGKFIRIHFDASGSISGANIEFYLLEKSRILQLLLLESGVDKYHFFSNGDITIPGVDDANEYEETLRAMDIVGFQDSEIEGILRIVSAVMLFGNLQFSQESKNSEQAVLSNDGVAQKICTLLGLNLAEVMRAFLRPKIKVGREYVHRSQNEEQAKFSVEAISKASYERLFRFEIFEMNSFEQLCINYTNEKLQQLFNNTMFEKEQQEYLNEGLEWDMIDFGLNLKPTIDLIEKPMGVLSTLDDVCLFPQGNDAGFVERLAAQHQHHPKYIVPEMRSKSDFAIVHYAGRVDYQAKGWRVKNMDPLNENVVELLQLSKDPLVCEIWKDVGEAAAVFGARVKKGMFRTVSQMHKEQLSRLMTTLNNTAPHFVRCIIPNHEKKEFRQRYERLLAPHAIPHGFMDGREAVRRILEAIDVQPSLYRIGQSKVFFRTGVIAGLEEDRDEKLSALVIQFQALCRGVLARRSFNQRREQAAAIRILQRNGRAWMRLREWQWWRLFTKVKPLLEVTNKDIVIAEKEQELRSTSEKLRRSEIFISDMSRTIEKFGEERNRLQEKLDLEAMERAEADEARQRIAARKMELEASLDQLEKQLHAEEQRREAAERDRKKLLENVRDLELQLEQEERARQNLHIEKVEVEKKLRDLETRNVEHEESAGRLGKEKRVLEERVKDLSARLIDEEEKSKSLLKQKNKADVALMELQEELERERQVRSDAEAAKRLADTDLREERDSAAERLRKIEEFSQIISRKDTELAQVRLSYDEEIATRQQLERSLRDLQSQLDETVEDLKQEQALRNKAEKARRDLSEEVESYKLELEETQDKTASHHAMRTKREEEYNQLQNQLSESIREADERYEALRSKHQKQLEEFGEEMDQLKKSKAATEKAKAQLESDLANALAELNNIQSLRSDSERRRKMAENQLTDQANRLQQYCEENEQLVAKLNKLTNELEVAAKARESDVERNGNLLKKIANLDMVIAEMTEALEEANKNRSTLSAKLRKAEDEIAALLDAQEDFKQASEKAEKEIASLKTQIAEARKRFDEELEQHVADLQRKAARDLAEALNRAEEADTAREKAERAKLKAQQEADDATREVTEIAAALREYERKQRKIDQQFAEEKANTSKAISERDAAQQQARDAETKYLNAVKESKELHEQIEVMEKERRLLRLEVDNLASTKDDAGKSMFELEKAKKRLEEELAEAKDQIIELEDALQMADDAKTRGEVMLQAAKQDWERQLSQRSEEEEDQRRSLNKRLRELEEEIGIEQRLRTQAIQSKKKLEVQLQTLQEDMEHLAKQNEEANRQIRRVNMIVKEAETEGAEARAAMDEALCKARDFEKRLRTAEAEVSRLSGDLSTVQAARRKAEAERDDLAEELSNIRQGGLIGQDEKKRYEKRIADLQEMVEEEQTSNELVNEKLKKAQAQVEQLTSELTMERSMCERADADKATLERALRDLKVQLQDAEVTDAPFKLRRLESRLMEMNVQFEEEKRQTEQQRESSERANSRYKSERRRATELEEELNTANSKCRELSRQLLDANEANDALTREVNALRARVAIAGDRRMMTSTRDIRRYGSNNSLTRGEEYVSGGIVRASSSVGGSEDARPSSRTTPGGSTYGPSDDGDSIKT</sequence>
<dbReference type="PROSITE" id="PS51844">
    <property type="entry name" value="SH3_LIKE"/>
    <property type="match status" value="1"/>
</dbReference>
<dbReference type="FunFam" id="1.20.120.720:FF:000001">
    <property type="entry name" value="Myosin heavy chain, muscle"/>
    <property type="match status" value="1"/>
</dbReference>
<dbReference type="InterPro" id="IPR002928">
    <property type="entry name" value="Myosin_tail"/>
</dbReference>
<feature type="domain" description="Myosin N-terminal SH3-like" evidence="12">
    <location>
        <begin position="85"/>
        <end position="137"/>
    </location>
</feature>
<dbReference type="FunFam" id="3.40.850.10:FF:000101">
    <property type="entry name" value="Slow myosin heavy chain 2"/>
    <property type="match status" value="1"/>
</dbReference>
<evidence type="ECO:0000256" key="2">
    <source>
        <dbReference type="ARBA" id="ARBA00022741"/>
    </source>
</evidence>
<evidence type="ECO:0000256" key="9">
    <source>
        <dbReference type="SAM" id="Coils"/>
    </source>
</evidence>
<feature type="compositionally biased region" description="Basic and acidic residues" evidence="10">
    <location>
        <begin position="1760"/>
        <end position="1789"/>
    </location>
</feature>
<dbReference type="InterPro" id="IPR001609">
    <property type="entry name" value="Myosin_head_motor_dom-like"/>
</dbReference>
<evidence type="ECO:0000313" key="13">
    <source>
        <dbReference type="EMBL" id="EPB77040.1"/>
    </source>
</evidence>
<dbReference type="Gene3D" id="3.40.850.10">
    <property type="entry name" value="Kinesin motor domain"/>
    <property type="match status" value="1"/>
</dbReference>
<dbReference type="Pfam" id="PF00063">
    <property type="entry name" value="Myosin_head"/>
    <property type="match status" value="2"/>
</dbReference>
<evidence type="ECO:0000256" key="6">
    <source>
        <dbReference type="ARBA" id="ARBA00023175"/>
    </source>
</evidence>
<dbReference type="GO" id="GO:0007015">
    <property type="term" value="P:actin filament organization"/>
    <property type="evidence" value="ECO:0007669"/>
    <property type="project" value="TreeGrafter"/>
</dbReference>
<dbReference type="FunFam" id="1.20.5.4820:FF:000002">
    <property type="entry name" value="Myosin heavy chain 10"/>
    <property type="match status" value="1"/>
</dbReference>
<evidence type="ECO:0000259" key="12">
    <source>
        <dbReference type="PROSITE" id="PS51844"/>
    </source>
</evidence>
<gene>
    <name evidence="13" type="ORF">ANCCEY_03874</name>
</gene>
<keyword evidence="3 8" id="KW-0067">ATP-binding</keyword>
<accession>A0A0D6LYA7</accession>
<evidence type="ECO:0000256" key="10">
    <source>
        <dbReference type="SAM" id="MobiDB-lite"/>
    </source>
</evidence>
<keyword evidence="4 9" id="KW-0175">Coiled coil</keyword>
<evidence type="ECO:0000256" key="4">
    <source>
        <dbReference type="ARBA" id="ARBA00023054"/>
    </source>
</evidence>
<evidence type="ECO:0000256" key="3">
    <source>
        <dbReference type="ARBA" id="ARBA00022840"/>
    </source>
</evidence>
<dbReference type="InterPro" id="IPR027417">
    <property type="entry name" value="P-loop_NTPase"/>
</dbReference>
<dbReference type="GO" id="GO:0016020">
    <property type="term" value="C:membrane"/>
    <property type="evidence" value="ECO:0007669"/>
    <property type="project" value="TreeGrafter"/>
</dbReference>
<evidence type="ECO:0000256" key="8">
    <source>
        <dbReference type="PROSITE-ProRule" id="PRU00782"/>
    </source>
</evidence>
<dbReference type="SMART" id="SM00242">
    <property type="entry name" value="MYSc"/>
    <property type="match status" value="1"/>
</dbReference>
<keyword evidence="14" id="KW-1185">Reference proteome</keyword>
<dbReference type="GO" id="GO:0051015">
    <property type="term" value="F:actin filament binding"/>
    <property type="evidence" value="ECO:0007669"/>
    <property type="project" value="TreeGrafter"/>
</dbReference>
<feature type="compositionally biased region" description="Polar residues" evidence="10">
    <location>
        <begin position="1880"/>
        <end position="1891"/>
    </location>
</feature>
<protein>
    <submittedName>
        <fullName evidence="13">Myosin head</fullName>
    </submittedName>
</protein>
<dbReference type="InterPro" id="IPR036961">
    <property type="entry name" value="Kinesin_motor_dom_sf"/>
</dbReference>
<dbReference type="GO" id="GO:0005524">
    <property type="term" value="F:ATP binding"/>
    <property type="evidence" value="ECO:0007669"/>
    <property type="project" value="UniProtKB-UniRule"/>
</dbReference>
<dbReference type="Gene3D" id="1.20.120.720">
    <property type="entry name" value="Myosin VI head, motor domain, U50 subdomain"/>
    <property type="match status" value="1"/>
</dbReference>
<comment type="similarity">
    <text evidence="1 8">Belongs to the TRAFAC class myosin-kinesin ATPase superfamily. Myosin family.</text>
</comment>
<dbReference type="PANTHER" id="PTHR13140">
    <property type="entry name" value="MYOSIN"/>
    <property type="match status" value="1"/>
</dbReference>
<keyword evidence="7 8" id="KW-0009">Actin-binding</keyword>
<dbReference type="GO" id="GO:0016459">
    <property type="term" value="C:myosin complex"/>
    <property type="evidence" value="ECO:0007669"/>
    <property type="project" value="UniProtKB-KW"/>
</dbReference>
<organism evidence="13 14">
    <name type="scientific">Ancylostoma ceylanicum</name>
    <dbReference type="NCBI Taxonomy" id="53326"/>
    <lineage>
        <taxon>Eukaryota</taxon>
        <taxon>Metazoa</taxon>
        <taxon>Ecdysozoa</taxon>
        <taxon>Nematoda</taxon>
        <taxon>Chromadorea</taxon>
        <taxon>Rhabditida</taxon>
        <taxon>Rhabditina</taxon>
        <taxon>Rhabditomorpha</taxon>
        <taxon>Strongyloidea</taxon>
        <taxon>Ancylostomatidae</taxon>
        <taxon>Ancylostomatinae</taxon>
        <taxon>Ancylostoma</taxon>
    </lineage>
</organism>
<dbReference type="GO" id="GO:0000146">
    <property type="term" value="F:microfilament motor activity"/>
    <property type="evidence" value="ECO:0007669"/>
    <property type="project" value="TreeGrafter"/>
</dbReference>
<feature type="domain" description="Myosin motor" evidence="11">
    <location>
        <begin position="656"/>
        <end position="717"/>
    </location>
</feature>
<dbReference type="EMBL" id="KE124847">
    <property type="protein sequence ID" value="EPB77040.1"/>
    <property type="molecule type" value="Genomic_DNA"/>
</dbReference>
<dbReference type="SUPFAM" id="SSF52540">
    <property type="entry name" value="P-loop containing nucleoside triphosphate hydrolases"/>
    <property type="match status" value="1"/>
</dbReference>
<feature type="region of interest" description="Disordered" evidence="10">
    <location>
        <begin position="1389"/>
        <end position="1412"/>
    </location>
</feature>
<dbReference type="Gene3D" id="1.20.58.530">
    <property type="match status" value="1"/>
</dbReference>
<reference evidence="13 14" key="1">
    <citation type="submission" date="2013-05" db="EMBL/GenBank/DDBJ databases">
        <title>Draft genome of the parasitic nematode Anyclostoma ceylanicum.</title>
        <authorList>
            <person name="Mitreva M."/>
        </authorList>
    </citation>
    <scope>NUCLEOTIDE SEQUENCE [LARGE SCALE GENOMIC DNA]</scope>
</reference>
<dbReference type="GO" id="GO:0030017">
    <property type="term" value="C:sarcomere"/>
    <property type="evidence" value="ECO:0007669"/>
    <property type="project" value="UniProtKB-ARBA"/>
</dbReference>
<feature type="region of interest" description="Disordered" evidence="10">
    <location>
        <begin position="1848"/>
        <end position="1901"/>
    </location>
</feature>
<keyword evidence="5 8" id="KW-0518">Myosin</keyword>
<dbReference type="PROSITE" id="PS50096">
    <property type="entry name" value="IQ"/>
    <property type="match status" value="1"/>
</dbReference>
<feature type="binding site" evidence="8">
    <location>
        <begin position="234"/>
        <end position="241"/>
    </location>
    <ligand>
        <name>ATP</name>
        <dbReference type="ChEBI" id="CHEBI:30616"/>
    </ligand>
</feature>
<dbReference type="SUPFAM" id="SSF90257">
    <property type="entry name" value="Myosin rod fragments"/>
    <property type="match status" value="3"/>
</dbReference>
<comment type="caution">
    <text evidence="8">Lacks conserved residue(s) required for the propagation of feature annotation.</text>
</comment>
<feature type="region of interest" description="Disordered" evidence="10">
    <location>
        <begin position="1339"/>
        <end position="1362"/>
    </location>
</feature>
<keyword evidence="6 8" id="KW-0505">Motor protein</keyword>
<dbReference type="Gene3D" id="1.20.5.340">
    <property type="match status" value="2"/>
</dbReference>
<keyword evidence="2 8" id="KW-0547">Nucleotide-binding</keyword>
<dbReference type="CDD" id="cd01377">
    <property type="entry name" value="MYSc_class_II"/>
    <property type="match status" value="1"/>
</dbReference>
<dbReference type="PANTHER" id="PTHR13140:SF857">
    <property type="entry name" value="MYOSIN-11"/>
    <property type="match status" value="1"/>
</dbReference>
<feature type="coiled-coil region" evidence="9">
    <location>
        <begin position="809"/>
        <end position="990"/>
    </location>
</feature>
<evidence type="ECO:0000256" key="1">
    <source>
        <dbReference type="ARBA" id="ARBA00008314"/>
    </source>
</evidence>
<evidence type="ECO:0000313" key="14">
    <source>
        <dbReference type="Proteomes" id="UP000054495"/>
    </source>
</evidence>
<dbReference type="Proteomes" id="UP000054495">
    <property type="component" value="Unassembled WGS sequence"/>
</dbReference>
<evidence type="ECO:0000256" key="7">
    <source>
        <dbReference type="ARBA" id="ARBA00023203"/>
    </source>
</evidence>
<proteinExistence type="inferred from homology"/>
<dbReference type="InterPro" id="IPR004009">
    <property type="entry name" value="SH3_Myosin"/>
</dbReference>
<dbReference type="PRINTS" id="PR00193">
    <property type="entry name" value="MYOSINHEAVY"/>
</dbReference>
<feature type="region of interest" description="Actin-binding" evidence="8">
    <location>
        <begin position="630"/>
        <end position="652"/>
    </location>
</feature>
<feature type="region of interest" description="Disordered" evidence="10">
    <location>
        <begin position="1759"/>
        <end position="1794"/>
    </location>
</feature>
<evidence type="ECO:0000256" key="5">
    <source>
        <dbReference type="ARBA" id="ARBA00023123"/>
    </source>
</evidence>
<evidence type="ECO:0000259" key="11">
    <source>
        <dbReference type="PROSITE" id="PS51456"/>
    </source>
</evidence>
<feature type="domain" description="Myosin motor" evidence="11">
    <location>
        <begin position="141"/>
        <end position="655"/>
    </location>
</feature>
<dbReference type="Gene3D" id="1.20.5.4820">
    <property type="match status" value="1"/>
</dbReference>
<dbReference type="Pfam" id="PF01576">
    <property type="entry name" value="Myosin_tail_1"/>
    <property type="match status" value="2"/>
</dbReference>